<evidence type="ECO:0000313" key="1">
    <source>
        <dbReference type="EMBL" id="KKK55714.1"/>
    </source>
</evidence>
<comment type="caution">
    <text evidence="1">The sequence shown here is derived from an EMBL/GenBank/DDBJ whole genome shotgun (WGS) entry which is preliminary data.</text>
</comment>
<proteinExistence type="predicted"/>
<dbReference type="AlphaFoldDB" id="A0A0F8YNG5"/>
<organism evidence="1">
    <name type="scientific">marine sediment metagenome</name>
    <dbReference type="NCBI Taxonomy" id="412755"/>
    <lineage>
        <taxon>unclassified sequences</taxon>
        <taxon>metagenomes</taxon>
        <taxon>ecological metagenomes</taxon>
    </lineage>
</organism>
<accession>A0A0F8YNG5</accession>
<gene>
    <name evidence="1" type="ORF">LCGC14_3071770</name>
</gene>
<name>A0A0F8YNG5_9ZZZZ</name>
<feature type="non-terminal residue" evidence="1">
    <location>
        <position position="1"/>
    </location>
</feature>
<protein>
    <submittedName>
        <fullName evidence="1">Uncharacterized protein</fullName>
    </submittedName>
</protein>
<sequence>VIELLDDGFFRVYEKDTDRSNEKLSLKKALDAAKEIFFPKLETE</sequence>
<reference evidence="1" key="1">
    <citation type="journal article" date="2015" name="Nature">
        <title>Complex archaea that bridge the gap between prokaryotes and eukaryotes.</title>
        <authorList>
            <person name="Spang A."/>
            <person name="Saw J.H."/>
            <person name="Jorgensen S.L."/>
            <person name="Zaremba-Niedzwiedzka K."/>
            <person name="Martijn J."/>
            <person name="Lind A.E."/>
            <person name="van Eijk R."/>
            <person name="Schleper C."/>
            <person name="Guy L."/>
            <person name="Ettema T.J."/>
        </authorList>
    </citation>
    <scope>NUCLEOTIDE SEQUENCE</scope>
</reference>
<dbReference type="EMBL" id="LAZR01065361">
    <property type="protein sequence ID" value="KKK55714.1"/>
    <property type="molecule type" value="Genomic_DNA"/>
</dbReference>